<evidence type="ECO:0000256" key="5">
    <source>
        <dbReference type="ARBA" id="ARBA00023098"/>
    </source>
</evidence>
<dbReference type="Pfam" id="PF08545">
    <property type="entry name" value="ACP_syn_III"/>
    <property type="match status" value="1"/>
</dbReference>
<accession>A0A5C5XYG6</accession>
<dbReference type="Gene3D" id="3.40.47.10">
    <property type="match status" value="2"/>
</dbReference>
<evidence type="ECO:0000256" key="6">
    <source>
        <dbReference type="ARBA" id="ARBA00023160"/>
    </source>
</evidence>
<dbReference type="UniPathway" id="UPA00094"/>
<keyword evidence="4 8" id="KW-0276">Fatty acid metabolism</keyword>
<dbReference type="PANTHER" id="PTHR43091">
    <property type="entry name" value="3-OXOACYL-[ACYL-CARRIER-PROTEIN] SYNTHASE"/>
    <property type="match status" value="1"/>
</dbReference>
<protein>
    <recommendedName>
        <fullName evidence="8">Beta-ketoacyl-[acyl-carrier-protein] synthase III</fullName>
        <shortName evidence="8">Beta-ketoacyl-ACP synthase III</shortName>
        <shortName evidence="8">KAS III</shortName>
        <ecNumber evidence="8">2.3.1.180</ecNumber>
    </recommendedName>
    <alternativeName>
        <fullName evidence="8">3-oxoacyl-[acyl-carrier-protein] synthase 3</fullName>
    </alternativeName>
    <alternativeName>
        <fullName evidence="8">3-oxoacyl-[acyl-carrier-protein] synthase III</fullName>
    </alternativeName>
</protein>
<feature type="region of interest" description="Disordered" evidence="9">
    <location>
        <begin position="1"/>
        <end position="45"/>
    </location>
</feature>
<dbReference type="GO" id="GO:0004315">
    <property type="term" value="F:3-oxoacyl-[acyl-carrier-protein] synthase activity"/>
    <property type="evidence" value="ECO:0007669"/>
    <property type="project" value="InterPro"/>
</dbReference>
<reference evidence="12 13" key="1">
    <citation type="submission" date="2019-02" db="EMBL/GenBank/DDBJ databases">
        <title>Deep-cultivation of Planctomycetes and their phenomic and genomic characterization uncovers novel biology.</title>
        <authorList>
            <person name="Wiegand S."/>
            <person name="Jogler M."/>
            <person name="Boedeker C."/>
            <person name="Pinto D."/>
            <person name="Vollmers J."/>
            <person name="Rivas-Marin E."/>
            <person name="Kohn T."/>
            <person name="Peeters S.H."/>
            <person name="Heuer A."/>
            <person name="Rast P."/>
            <person name="Oberbeckmann S."/>
            <person name="Bunk B."/>
            <person name="Jeske O."/>
            <person name="Meyerdierks A."/>
            <person name="Storesund J.E."/>
            <person name="Kallscheuer N."/>
            <person name="Luecker S."/>
            <person name="Lage O.M."/>
            <person name="Pohl T."/>
            <person name="Merkel B.J."/>
            <person name="Hornburger P."/>
            <person name="Mueller R.-W."/>
            <person name="Bruemmer F."/>
            <person name="Labrenz M."/>
            <person name="Spormann A.M."/>
            <person name="Op Den Camp H."/>
            <person name="Overmann J."/>
            <person name="Amann R."/>
            <person name="Jetten M.S.M."/>
            <person name="Mascher T."/>
            <person name="Medema M.H."/>
            <person name="Devos D.P."/>
            <person name="Kaster A.-K."/>
            <person name="Ovreas L."/>
            <person name="Rohde M."/>
            <person name="Galperin M.Y."/>
            <person name="Jogler C."/>
        </authorList>
    </citation>
    <scope>NUCLEOTIDE SEQUENCE [LARGE SCALE GENOMIC DNA]</scope>
    <source>
        <strain evidence="12 13">Pan14r</strain>
    </source>
</reference>
<evidence type="ECO:0000313" key="12">
    <source>
        <dbReference type="EMBL" id="TWT68427.1"/>
    </source>
</evidence>
<dbReference type="InterPro" id="IPR016039">
    <property type="entry name" value="Thiolase-like"/>
</dbReference>
<comment type="pathway">
    <text evidence="8">Lipid metabolism; fatty acid biosynthesis.</text>
</comment>
<dbReference type="Pfam" id="PF08541">
    <property type="entry name" value="ACP_syn_III_C"/>
    <property type="match status" value="1"/>
</dbReference>
<dbReference type="PANTHER" id="PTHR43091:SF1">
    <property type="entry name" value="BETA-KETOACYL-[ACYL-CARRIER-PROTEIN] SYNTHASE III, CHLOROPLASTIC"/>
    <property type="match status" value="1"/>
</dbReference>
<organism evidence="12 13">
    <name type="scientific">Crateriforma conspicua</name>
    <dbReference type="NCBI Taxonomy" id="2527996"/>
    <lineage>
        <taxon>Bacteria</taxon>
        <taxon>Pseudomonadati</taxon>
        <taxon>Planctomycetota</taxon>
        <taxon>Planctomycetia</taxon>
        <taxon>Planctomycetales</taxon>
        <taxon>Planctomycetaceae</taxon>
        <taxon>Crateriforma</taxon>
    </lineage>
</organism>
<evidence type="ECO:0000256" key="9">
    <source>
        <dbReference type="SAM" id="MobiDB-lite"/>
    </source>
</evidence>
<keyword evidence="8" id="KW-0963">Cytoplasm</keyword>
<dbReference type="SUPFAM" id="SSF53901">
    <property type="entry name" value="Thiolase-like"/>
    <property type="match status" value="1"/>
</dbReference>
<name>A0A5C5XYG6_9PLAN</name>
<dbReference type="CDD" id="cd00830">
    <property type="entry name" value="KAS_III"/>
    <property type="match status" value="1"/>
</dbReference>
<keyword evidence="8 12" id="KW-0012">Acyltransferase</keyword>
<comment type="similarity">
    <text evidence="1 8">Belongs to the thiolase-like superfamily. FabH family.</text>
</comment>
<keyword evidence="2 8" id="KW-0444">Lipid biosynthesis</keyword>
<feature type="domain" description="Beta-ketoacyl-[acyl-carrier-protein] synthase III N-terminal" evidence="11">
    <location>
        <begin position="150"/>
        <end position="214"/>
    </location>
</feature>
<feature type="compositionally biased region" description="Low complexity" evidence="9">
    <location>
        <begin position="34"/>
        <end position="45"/>
    </location>
</feature>
<feature type="region of interest" description="ACP-binding" evidence="8">
    <location>
        <begin position="335"/>
        <end position="339"/>
    </location>
</feature>
<dbReference type="InterPro" id="IPR004655">
    <property type="entry name" value="FabH"/>
</dbReference>
<dbReference type="EMBL" id="SJPL01000001">
    <property type="protein sequence ID" value="TWT68427.1"/>
    <property type="molecule type" value="Genomic_DNA"/>
</dbReference>
<dbReference type="Proteomes" id="UP000317238">
    <property type="component" value="Unassembled WGS sequence"/>
</dbReference>
<gene>
    <name evidence="12" type="primary">fabH_1</name>
    <name evidence="8" type="synonym">fabH</name>
    <name evidence="12" type="ORF">Pan14r_06720</name>
</gene>
<evidence type="ECO:0000256" key="4">
    <source>
        <dbReference type="ARBA" id="ARBA00022832"/>
    </source>
</evidence>
<comment type="function">
    <text evidence="8">Catalyzes the condensation reaction of fatty acid synthesis by the addition to an acyl acceptor of two carbons from malonyl-ACP. Catalyzes the first condensation reaction which initiates fatty acid synthesis and may therefore play a role in governing the total rate of fatty acid production. Possesses both acetoacetyl-ACP synthase and acetyl transacylase activities. Its substrate specificity determines the biosynthesis of branched-chain and/or straight-chain of fatty acids.</text>
</comment>
<feature type="active site" evidence="8">
    <location>
        <position position="364"/>
    </location>
</feature>
<keyword evidence="6 8" id="KW-0275">Fatty acid biosynthesis</keyword>
<dbReference type="InterPro" id="IPR013751">
    <property type="entry name" value="ACP_syn_III_N"/>
</dbReference>
<evidence type="ECO:0000256" key="3">
    <source>
        <dbReference type="ARBA" id="ARBA00022679"/>
    </source>
</evidence>
<keyword evidence="7 8" id="KW-0511">Multifunctional enzyme</keyword>
<evidence type="ECO:0000256" key="7">
    <source>
        <dbReference type="ARBA" id="ARBA00023268"/>
    </source>
</evidence>
<feature type="domain" description="Beta-ketoacyl-[acyl-carrier-protein] synthase III C-terminal" evidence="10">
    <location>
        <begin position="320"/>
        <end position="407"/>
    </location>
</feature>
<dbReference type="EC" id="2.3.1.180" evidence="8"/>
<feature type="active site" evidence="8">
    <location>
        <position position="156"/>
    </location>
</feature>
<evidence type="ECO:0000256" key="1">
    <source>
        <dbReference type="ARBA" id="ARBA00008642"/>
    </source>
</evidence>
<evidence type="ECO:0000256" key="8">
    <source>
        <dbReference type="HAMAP-Rule" id="MF_01815"/>
    </source>
</evidence>
<feature type="active site" evidence="8">
    <location>
        <position position="334"/>
    </location>
</feature>
<dbReference type="GO" id="GO:0006633">
    <property type="term" value="P:fatty acid biosynthetic process"/>
    <property type="evidence" value="ECO:0007669"/>
    <property type="project" value="UniProtKB-UniRule"/>
</dbReference>
<comment type="subcellular location">
    <subcellularLocation>
        <location evidence="8">Cytoplasm</location>
    </subcellularLocation>
</comment>
<keyword evidence="5 8" id="KW-0443">Lipid metabolism</keyword>
<dbReference type="HAMAP" id="MF_01815">
    <property type="entry name" value="FabH"/>
    <property type="match status" value="1"/>
</dbReference>
<comment type="caution">
    <text evidence="12">The sequence shown here is derived from an EMBL/GenBank/DDBJ whole genome shotgun (WGS) entry which is preliminary data.</text>
</comment>
<dbReference type="RefSeq" id="WP_146438308.1">
    <property type="nucleotide sequence ID" value="NZ_SJPL01000001.1"/>
</dbReference>
<keyword evidence="3 8" id="KW-0808">Transferase</keyword>
<comment type="subunit">
    <text evidence="8">Homodimer.</text>
</comment>
<dbReference type="GO" id="GO:0033818">
    <property type="term" value="F:beta-ketoacyl-acyl-carrier-protein synthase III activity"/>
    <property type="evidence" value="ECO:0007669"/>
    <property type="project" value="UniProtKB-UniRule"/>
</dbReference>
<dbReference type="AlphaFoldDB" id="A0A5C5XYG6"/>
<evidence type="ECO:0000256" key="2">
    <source>
        <dbReference type="ARBA" id="ARBA00022516"/>
    </source>
</evidence>
<comment type="domain">
    <text evidence="8">The last Arg residue of the ACP-binding site is essential for the weak association between ACP/AcpP and FabH.</text>
</comment>
<evidence type="ECO:0000259" key="11">
    <source>
        <dbReference type="Pfam" id="PF08545"/>
    </source>
</evidence>
<keyword evidence="13" id="KW-1185">Reference proteome</keyword>
<dbReference type="InterPro" id="IPR013747">
    <property type="entry name" value="ACP_syn_III_C"/>
</dbReference>
<dbReference type="OrthoDB" id="9815506at2"/>
<evidence type="ECO:0000313" key="13">
    <source>
        <dbReference type="Proteomes" id="UP000317238"/>
    </source>
</evidence>
<dbReference type="NCBIfam" id="NF006829">
    <property type="entry name" value="PRK09352.1"/>
    <property type="match status" value="1"/>
</dbReference>
<proteinExistence type="inferred from homology"/>
<sequence length="407" mass="42781">MTSTPISSEQVRRPTSGSSARRERLRNDASPAPTTTTSGRGRLGRLTGFRIAGTGSYAPQRIVTNEDLAALGCDSDWIVRRTGIRQRRVMAEGETTSDMAYQAAVDCLKSAGRSEDEVDLIIVATMTSDYPTPSTACQLQDRLGALAPAMDVNAACAGFVYALITAGQFVASGNHQCVLVVGADAMNGTVDPSDKKTYPLFGDAAGAVLLVPDDATVGNDAAMAGDSGQDDDVSLRLDPAHPNGFAADGSSDDRYGLLSYQLGSEGSGGDLLQIKAGGSKHPLTPEQYACGGQYFRMDGRAVFKWAVRVIEDSGKDVLGDAGVSADQIDWVVLHQANQRILDASVAALNIAGDKALMNLDRYGNTSAASIPLVLDEASKDGRLKRDDLVLISGFGAGLAWGTAVLRW</sequence>
<comment type="catalytic activity">
    <reaction evidence="8">
        <text>malonyl-[ACP] + acetyl-CoA + H(+) = 3-oxobutanoyl-[ACP] + CO2 + CoA</text>
        <dbReference type="Rhea" id="RHEA:12080"/>
        <dbReference type="Rhea" id="RHEA-COMP:9623"/>
        <dbReference type="Rhea" id="RHEA-COMP:9625"/>
        <dbReference type="ChEBI" id="CHEBI:15378"/>
        <dbReference type="ChEBI" id="CHEBI:16526"/>
        <dbReference type="ChEBI" id="CHEBI:57287"/>
        <dbReference type="ChEBI" id="CHEBI:57288"/>
        <dbReference type="ChEBI" id="CHEBI:78449"/>
        <dbReference type="ChEBI" id="CHEBI:78450"/>
        <dbReference type="EC" id="2.3.1.180"/>
    </reaction>
</comment>
<dbReference type="GO" id="GO:0005737">
    <property type="term" value="C:cytoplasm"/>
    <property type="evidence" value="ECO:0007669"/>
    <property type="project" value="UniProtKB-SubCell"/>
</dbReference>
<feature type="compositionally biased region" description="Polar residues" evidence="9">
    <location>
        <begin position="1"/>
        <end position="19"/>
    </location>
</feature>
<evidence type="ECO:0000259" key="10">
    <source>
        <dbReference type="Pfam" id="PF08541"/>
    </source>
</evidence>